<organism evidence="2">
    <name type="scientific">Heterosigma akashiwo</name>
    <name type="common">Chromophytic alga</name>
    <name type="synonym">Heterosigma carterae</name>
    <dbReference type="NCBI Taxonomy" id="2829"/>
    <lineage>
        <taxon>Eukaryota</taxon>
        <taxon>Sar</taxon>
        <taxon>Stramenopiles</taxon>
        <taxon>Ochrophyta</taxon>
        <taxon>Raphidophyceae</taxon>
        <taxon>Chattonellales</taxon>
        <taxon>Chattonellaceae</taxon>
        <taxon>Heterosigma</taxon>
    </lineage>
</organism>
<accession>A0A6S9FG41</accession>
<feature type="transmembrane region" description="Helical" evidence="1">
    <location>
        <begin position="48"/>
        <end position="71"/>
    </location>
</feature>
<reference evidence="2" key="1">
    <citation type="submission" date="2021-01" db="EMBL/GenBank/DDBJ databases">
        <authorList>
            <person name="Corre E."/>
            <person name="Pelletier E."/>
            <person name="Niang G."/>
            <person name="Scheremetjew M."/>
            <person name="Finn R."/>
            <person name="Kale V."/>
            <person name="Holt S."/>
            <person name="Cochrane G."/>
            <person name="Meng A."/>
            <person name="Brown T."/>
            <person name="Cohen L."/>
        </authorList>
    </citation>
    <scope>NUCLEOTIDE SEQUENCE</scope>
    <source>
        <strain evidence="2">CCMP3107</strain>
    </source>
</reference>
<gene>
    <name evidence="2" type="ORF">HAKA00212_LOCUS18952</name>
</gene>
<sequence>MFPQVLVQVVSLVRNALCVCKSLVAEDHWSRDPIMKAPFFGGEEPEDVLIIEAVIGLLQLMGGVFLCAGAVKKMLEARKEMTVAFSIQEEMDCTRLSWLEYVLLSDSLDKEKAAKKQKYSEGIHELNIGVGFFFLCAWSFHSCSVVYLMLSLSLVEVSLAVLLWYGGKGIYAAWRNSQDVQLAYGRRRRQLPHRVNPGNARWVALKLHREADTRLDLAAARGGRERTAAEVRRVAKAITDIDKLLEDGAGIKWTKDLEDHRVEQLVEADKLVAEAVFTAWIIFLNIIAGVGYFFIPLTYYVPDEGTFAYYLWDLWPGHEFLAWWGNLAGDVAWTLEPLSLLAAPALLALVLRCTRDAAVHAARKDK</sequence>
<keyword evidence="1" id="KW-0472">Membrane</keyword>
<evidence type="ECO:0000256" key="1">
    <source>
        <dbReference type="SAM" id="Phobius"/>
    </source>
</evidence>
<keyword evidence="1" id="KW-1133">Transmembrane helix</keyword>
<keyword evidence="1" id="KW-0812">Transmembrane</keyword>
<dbReference type="AlphaFoldDB" id="A0A6S9FG41"/>
<feature type="transmembrane region" description="Helical" evidence="1">
    <location>
        <begin position="271"/>
        <end position="295"/>
    </location>
</feature>
<protein>
    <submittedName>
        <fullName evidence="2">Uncharacterized protein</fullName>
    </submittedName>
</protein>
<proteinExistence type="predicted"/>
<feature type="transmembrane region" description="Helical" evidence="1">
    <location>
        <begin position="122"/>
        <end position="140"/>
    </location>
</feature>
<dbReference type="EMBL" id="HBIU01041789">
    <property type="protein sequence ID" value="CAE0640133.1"/>
    <property type="molecule type" value="Transcribed_RNA"/>
</dbReference>
<evidence type="ECO:0000313" key="2">
    <source>
        <dbReference type="EMBL" id="CAE0640133.1"/>
    </source>
</evidence>
<feature type="transmembrane region" description="Helical" evidence="1">
    <location>
        <begin position="146"/>
        <end position="165"/>
    </location>
</feature>
<name>A0A6S9FG41_HETAK</name>
<feature type="transmembrane region" description="Helical" evidence="1">
    <location>
        <begin position="331"/>
        <end position="351"/>
    </location>
</feature>